<proteinExistence type="predicted"/>
<gene>
    <name evidence="1" type="ORF">METZ01_LOCUS426206</name>
</gene>
<evidence type="ECO:0000313" key="1">
    <source>
        <dbReference type="EMBL" id="SVD73352.1"/>
    </source>
</evidence>
<accession>A0A382XQH0</accession>
<dbReference type="EMBL" id="UINC01169688">
    <property type="protein sequence ID" value="SVD73352.1"/>
    <property type="molecule type" value="Genomic_DNA"/>
</dbReference>
<sequence>MKPILLLALLALTLAWPNAPQSDDKPYITTQTPITLLSANDGDVDFHWRKTREGLRDREVKTEDSITVIHLGPDHPPITKTVYGTVPSTILGTPTMAMSSDGRYGIVANHGFRGGTDLASMIYPKG</sequence>
<feature type="non-terminal residue" evidence="1">
    <location>
        <position position="126"/>
    </location>
</feature>
<protein>
    <submittedName>
        <fullName evidence="1">Uncharacterized protein</fullName>
    </submittedName>
</protein>
<dbReference type="AlphaFoldDB" id="A0A382XQH0"/>
<organism evidence="1">
    <name type="scientific">marine metagenome</name>
    <dbReference type="NCBI Taxonomy" id="408172"/>
    <lineage>
        <taxon>unclassified sequences</taxon>
        <taxon>metagenomes</taxon>
        <taxon>ecological metagenomes</taxon>
    </lineage>
</organism>
<name>A0A382XQH0_9ZZZZ</name>
<reference evidence="1" key="1">
    <citation type="submission" date="2018-05" db="EMBL/GenBank/DDBJ databases">
        <authorList>
            <person name="Lanie J.A."/>
            <person name="Ng W.-L."/>
            <person name="Kazmierczak K.M."/>
            <person name="Andrzejewski T.M."/>
            <person name="Davidsen T.M."/>
            <person name="Wayne K.J."/>
            <person name="Tettelin H."/>
            <person name="Glass J.I."/>
            <person name="Rusch D."/>
            <person name="Podicherti R."/>
            <person name="Tsui H.-C.T."/>
            <person name="Winkler M.E."/>
        </authorList>
    </citation>
    <scope>NUCLEOTIDE SEQUENCE</scope>
</reference>